<dbReference type="InterPro" id="IPR002047">
    <property type="entry name" value="Adipokinetic_hormone_CS"/>
</dbReference>
<accession>A0A0K0NU63</accession>
<protein>
    <submittedName>
        <fullName evidence="10">Adipokinetic hormone/corazonin-related peptide</fullName>
    </submittedName>
</protein>
<dbReference type="InterPro" id="IPR010475">
    <property type="entry name" value="AKH/RPCH_hormone"/>
</dbReference>
<name>A0A0K0NU63_RHOPR</name>
<evidence type="ECO:0000256" key="2">
    <source>
        <dbReference type="ARBA" id="ARBA00006145"/>
    </source>
</evidence>
<dbReference type="AlphaFoldDB" id="A0A0K0NU63"/>
<keyword evidence="4" id="KW-0372">Hormone</keyword>
<proteinExistence type="evidence at transcript level"/>
<evidence type="ECO:0000256" key="8">
    <source>
        <dbReference type="ARBA" id="ARBA00023320"/>
    </source>
</evidence>
<dbReference type="EMBL" id="KM975505">
    <property type="protein sequence ID" value="AKO62855.1"/>
    <property type="molecule type" value="mRNA"/>
</dbReference>
<sequence length="126" mass="14208">MGEEDSSQDHHFSIYTGQMDYSSIIFEMDRSKTVRRLSTVALVYLIFINIFLVEAQVTFSRDWNAGKRSNNIPDCAIAIKSAAAICQMLLNELRAIATCEMHSLTSQRLNEDVENSQDVFGSQHNG</sequence>
<evidence type="ECO:0000313" key="10">
    <source>
        <dbReference type="EMBL" id="AKO62855.1"/>
    </source>
</evidence>
<keyword evidence="7" id="KW-0873">Pyrrolidone carboxylic acid</keyword>
<evidence type="ECO:0000256" key="6">
    <source>
        <dbReference type="ARBA" id="ARBA00022815"/>
    </source>
</evidence>
<dbReference type="GO" id="GO:0007218">
    <property type="term" value="P:neuropeptide signaling pathway"/>
    <property type="evidence" value="ECO:0007669"/>
    <property type="project" value="UniProtKB-KW"/>
</dbReference>
<organism evidence="10">
    <name type="scientific">Rhodnius prolixus</name>
    <name type="common">Triatomid bug</name>
    <dbReference type="NCBI Taxonomy" id="13249"/>
    <lineage>
        <taxon>Eukaryota</taxon>
        <taxon>Metazoa</taxon>
        <taxon>Ecdysozoa</taxon>
        <taxon>Arthropoda</taxon>
        <taxon>Hexapoda</taxon>
        <taxon>Insecta</taxon>
        <taxon>Pterygota</taxon>
        <taxon>Neoptera</taxon>
        <taxon>Paraneoptera</taxon>
        <taxon>Hemiptera</taxon>
        <taxon>Heteroptera</taxon>
        <taxon>Panheteroptera</taxon>
        <taxon>Cimicomorpha</taxon>
        <taxon>Reduviidae</taxon>
        <taxon>Triatominae</taxon>
        <taxon>Rhodnius</taxon>
    </lineage>
</organism>
<evidence type="ECO:0000256" key="4">
    <source>
        <dbReference type="ARBA" id="ARBA00022702"/>
    </source>
</evidence>
<gene>
    <name evidence="10" type="primary">ACP</name>
</gene>
<evidence type="ECO:0000256" key="9">
    <source>
        <dbReference type="SAM" id="Phobius"/>
    </source>
</evidence>
<keyword evidence="8" id="KW-0527">Neuropeptide</keyword>
<dbReference type="Pfam" id="PF06377">
    <property type="entry name" value="Adipokin_hormo"/>
    <property type="match status" value="1"/>
</dbReference>
<keyword evidence="9" id="KW-0812">Transmembrane</keyword>
<evidence type="ECO:0000256" key="7">
    <source>
        <dbReference type="ARBA" id="ARBA00023283"/>
    </source>
</evidence>
<evidence type="ECO:0000256" key="1">
    <source>
        <dbReference type="ARBA" id="ARBA00004613"/>
    </source>
</evidence>
<keyword evidence="5" id="KW-0732">Signal</keyword>
<dbReference type="PROSITE" id="PS00256">
    <property type="entry name" value="AKH"/>
    <property type="match status" value="1"/>
</dbReference>
<keyword evidence="9" id="KW-0472">Membrane</keyword>
<evidence type="ECO:0000256" key="5">
    <source>
        <dbReference type="ARBA" id="ARBA00022729"/>
    </source>
</evidence>
<feature type="transmembrane region" description="Helical" evidence="9">
    <location>
        <begin position="37"/>
        <end position="59"/>
    </location>
</feature>
<keyword evidence="6" id="KW-0027">Amidation</keyword>
<keyword evidence="9" id="KW-1133">Transmembrane helix</keyword>
<dbReference type="GO" id="GO:0005179">
    <property type="term" value="F:hormone activity"/>
    <property type="evidence" value="ECO:0007669"/>
    <property type="project" value="UniProtKB-KW"/>
</dbReference>
<evidence type="ECO:0000256" key="3">
    <source>
        <dbReference type="ARBA" id="ARBA00022525"/>
    </source>
</evidence>
<reference evidence="10" key="1">
    <citation type="journal article" date="2015" name="FEBS J.">
        <title>Identification and characterization of the adipokinetic hormone/corazonin-related peptide signaling system in Rhodnius prolixus.</title>
        <authorList>
            <person name="Zandawala M."/>
            <person name="Haddad A.S."/>
            <person name="Hamoudi Z."/>
            <person name="Orchard I."/>
        </authorList>
    </citation>
    <scope>NUCLEOTIDE SEQUENCE</scope>
</reference>
<comment type="subcellular location">
    <subcellularLocation>
        <location evidence="1">Secreted</location>
    </subcellularLocation>
</comment>
<comment type="similarity">
    <text evidence="2">Belongs to the AKH/HRTH/RPCH family.</text>
</comment>
<dbReference type="GO" id="GO:0005576">
    <property type="term" value="C:extracellular region"/>
    <property type="evidence" value="ECO:0007669"/>
    <property type="project" value="UniProtKB-SubCell"/>
</dbReference>
<keyword evidence="3" id="KW-0964">Secreted</keyword>